<sequence length="153" mass="16318">MNVIFKLLPEAVWIDSPADKPAILGALATRFAKVYSLDRDQVLEGLEEREALGSTGFGRGVALPHARLDGLNRPVAALLKLGKPVDFGAADRMPVDLAIGLLSPINAGATHLHALAALSRLVRDEDMHRALVEATDTETLYAVLTNASDRDAA</sequence>
<proteinExistence type="predicted"/>
<dbReference type="Gene3D" id="3.40.930.10">
    <property type="entry name" value="Mannitol-specific EII, Chain A"/>
    <property type="match status" value="1"/>
</dbReference>
<dbReference type="InterPro" id="IPR016152">
    <property type="entry name" value="PTrfase/Anion_transptr"/>
</dbReference>
<accession>A0A1B2AAF0</accession>
<dbReference type="OrthoDB" id="95460at2"/>
<dbReference type="Proteomes" id="UP000092932">
    <property type="component" value="Chromosome"/>
</dbReference>
<dbReference type="PROSITE" id="PS51094">
    <property type="entry name" value="PTS_EIIA_TYPE_2"/>
    <property type="match status" value="1"/>
</dbReference>
<evidence type="ECO:0000313" key="3">
    <source>
        <dbReference type="Proteomes" id="UP000092932"/>
    </source>
</evidence>
<dbReference type="PANTHER" id="PTHR47738">
    <property type="entry name" value="PTS SYSTEM FRUCTOSE-LIKE EIIA COMPONENT-RELATED"/>
    <property type="match status" value="1"/>
</dbReference>
<evidence type="ECO:0000259" key="1">
    <source>
        <dbReference type="PROSITE" id="PS51094"/>
    </source>
</evidence>
<reference evidence="2 3" key="1">
    <citation type="submission" date="2016-07" db="EMBL/GenBank/DDBJ databases">
        <title>Complete genome sequence of Altererythrobacter dongtanensis KCTC 22672, a type strain with esterase isolated from tidal flat.</title>
        <authorList>
            <person name="Cheng H."/>
            <person name="Wu Y.-H."/>
            <person name="Zhou P."/>
            <person name="Huo Y.-Y."/>
            <person name="Wang C.-S."/>
            <person name="Xu X.-W."/>
        </authorList>
    </citation>
    <scope>NUCLEOTIDE SEQUENCE [LARGE SCALE GENOMIC DNA]</scope>
    <source>
        <strain evidence="2 3">KCTC 22672</strain>
    </source>
</reference>
<protein>
    <submittedName>
        <fullName evidence="2">Nitrogen regulatory protein</fullName>
        <ecNumber evidence="2">2.7.1.-</ecNumber>
    </submittedName>
</protein>
<organism evidence="2 3">
    <name type="scientific">Tsuneonella dongtanensis</name>
    <dbReference type="NCBI Taxonomy" id="692370"/>
    <lineage>
        <taxon>Bacteria</taxon>
        <taxon>Pseudomonadati</taxon>
        <taxon>Pseudomonadota</taxon>
        <taxon>Alphaproteobacteria</taxon>
        <taxon>Sphingomonadales</taxon>
        <taxon>Erythrobacteraceae</taxon>
        <taxon>Tsuneonella</taxon>
    </lineage>
</organism>
<dbReference type="EC" id="2.7.1.-" evidence="2"/>
<dbReference type="PROSITE" id="PS00372">
    <property type="entry name" value="PTS_EIIA_TYPE_2_HIS"/>
    <property type="match status" value="1"/>
</dbReference>
<feature type="domain" description="PTS EIIA type-2" evidence="1">
    <location>
        <begin position="1"/>
        <end position="147"/>
    </location>
</feature>
<dbReference type="InterPro" id="IPR051541">
    <property type="entry name" value="PTS_SugarTrans_NitroReg"/>
</dbReference>
<dbReference type="PANTHER" id="PTHR47738:SF1">
    <property type="entry name" value="NITROGEN REGULATORY PROTEIN"/>
    <property type="match status" value="1"/>
</dbReference>
<dbReference type="RefSeq" id="WP_067675860.1">
    <property type="nucleotide sequence ID" value="NZ_CP016591.1"/>
</dbReference>
<keyword evidence="2" id="KW-0808">Transferase</keyword>
<dbReference type="Pfam" id="PF00359">
    <property type="entry name" value="PTS_EIIA_2"/>
    <property type="match status" value="1"/>
</dbReference>
<evidence type="ECO:0000313" key="2">
    <source>
        <dbReference type="EMBL" id="ANY19025.1"/>
    </source>
</evidence>
<dbReference type="SUPFAM" id="SSF55804">
    <property type="entry name" value="Phoshotransferase/anion transport protein"/>
    <property type="match status" value="1"/>
</dbReference>
<dbReference type="EMBL" id="CP016591">
    <property type="protein sequence ID" value="ANY19025.1"/>
    <property type="molecule type" value="Genomic_DNA"/>
</dbReference>
<keyword evidence="3" id="KW-1185">Reference proteome</keyword>
<gene>
    <name evidence="2" type="primary">ptsN</name>
    <name evidence="2" type="ORF">A6F68_00490</name>
</gene>
<name>A0A1B2AAF0_9SPHN</name>
<dbReference type="KEGG" id="ado:A6F68_00490"/>
<dbReference type="InterPro" id="IPR002178">
    <property type="entry name" value="PTS_EIIA_type-2_dom"/>
</dbReference>
<dbReference type="STRING" id="692370.A6F68_00490"/>
<dbReference type="GO" id="GO:0016740">
    <property type="term" value="F:transferase activity"/>
    <property type="evidence" value="ECO:0007669"/>
    <property type="project" value="UniProtKB-KW"/>
</dbReference>
<dbReference type="PATRIC" id="fig|692370.5.peg.504"/>
<dbReference type="AlphaFoldDB" id="A0A1B2AAF0"/>
<dbReference type="CDD" id="cd00211">
    <property type="entry name" value="PTS_IIA_fru"/>
    <property type="match status" value="1"/>
</dbReference>
<dbReference type="GO" id="GO:0030295">
    <property type="term" value="F:protein kinase activator activity"/>
    <property type="evidence" value="ECO:0007669"/>
    <property type="project" value="TreeGrafter"/>
</dbReference>